<protein>
    <submittedName>
        <fullName evidence="2">Phosphatase PAP2 family protein</fullName>
    </submittedName>
</protein>
<sequence length="211" mass="24312">MIAGAKRYLPLLWMLAIPVLNVFYEILNRAGAHVSSLATGLDERTPFLPAFIIPYLIWYPFIMIMLIVLFMKSRTVYYRTLLALSLGLIGCYLTYYFYQTTISRPTITEHGLFYSLVNMIYHSDGPYNCFPSIHVLTSYLMLKGVSSCTNLSRMTRWFVVVMGWSIIVSTVFVKQHVWLDMAGAILLAEMMYYAAGTWLLPRTAVQRRQVE</sequence>
<feature type="transmembrane region" description="Helical" evidence="1">
    <location>
        <begin position="178"/>
        <end position="200"/>
    </location>
</feature>
<keyword evidence="1" id="KW-0472">Membrane</keyword>
<dbReference type="RefSeq" id="WP_210046287.1">
    <property type="nucleotide sequence ID" value="NZ_JBHLVU010000012.1"/>
</dbReference>
<feature type="transmembrane region" description="Helical" evidence="1">
    <location>
        <begin position="154"/>
        <end position="172"/>
    </location>
</feature>
<evidence type="ECO:0000313" key="3">
    <source>
        <dbReference type="Proteomes" id="UP001519887"/>
    </source>
</evidence>
<organism evidence="2 3">
    <name type="scientific">Paenibacillus sepulcri</name>
    <dbReference type="NCBI Taxonomy" id="359917"/>
    <lineage>
        <taxon>Bacteria</taxon>
        <taxon>Bacillati</taxon>
        <taxon>Bacillota</taxon>
        <taxon>Bacilli</taxon>
        <taxon>Bacillales</taxon>
        <taxon>Paenibacillaceae</taxon>
        <taxon>Paenibacillus</taxon>
    </lineage>
</organism>
<feature type="transmembrane region" description="Helical" evidence="1">
    <location>
        <begin position="7"/>
        <end position="27"/>
    </location>
</feature>
<feature type="transmembrane region" description="Helical" evidence="1">
    <location>
        <begin position="125"/>
        <end position="142"/>
    </location>
</feature>
<keyword evidence="1" id="KW-0812">Transmembrane</keyword>
<dbReference type="Proteomes" id="UP001519887">
    <property type="component" value="Unassembled WGS sequence"/>
</dbReference>
<feature type="transmembrane region" description="Helical" evidence="1">
    <location>
        <begin position="47"/>
        <end position="69"/>
    </location>
</feature>
<comment type="caution">
    <text evidence="2">The sequence shown here is derived from an EMBL/GenBank/DDBJ whole genome shotgun (WGS) entry which is preliminary data.</text>
</comment>
<gene>
    <name evidence="2" type="ORF">K0U00_10005</name>
</gene>
<keyword evidence="3" id="KW-1185">Reference proteome</keyword>
<evidence type="ECO:0000313" key="2">
    <source>
        <dbReference type="EMBL" id="MBW7454363.1"/>
    </source>
</evidence>
<feature type="transmembrane region" description="Helical" evidence="1">
    <location>
        <begin position="76"/>
        <end position="98"/>
    </location>
</feature>
<name>A0ABS7C0D2_9BACL</name>
<keyword evidence="1" id="KW-1133">Transmembrane helix</keyword>
<reference evidence="2 3" key="1">
    <citation type="submission" date="2021-07" db="EMBL/GenBank/DDBJ databases">
        <title>Paenibacillus radiodurans sp. nov., isolated from the southeastern edge of Tengger Desert.</title>
        <authorList>
            <person name="Zhang G."/>
        </authorList>
    </citation>
    <scope>NUCLEOTIDE SEQUENCE [LARGE SCALE GENOMIC DNA]</scope>
    <source>
        <strain evidence="2 3">CCM 7311</strain>
    </source>
</reference>
<evidence type="ECO:0000256" key="1">
    <source>
        <dbReference type="SAM" id="Phobius"/>
    </source>
</evidence>
<dbReference type="EMBL" id="JAHZIK010000190">
    <property type="protein sequence ID" value="MBW7454363.1"/>
    <property type="molecule type" value="Genomic_DNA"/>
</dbReference>
<proteinExistence type="predicted"/>
<accession>A0ABS7C0D2</accession>